<name>A0A2U1T7F7_9CORY</name>
<evidence type="ECO:0000313" key="2">
    <source>
        <dbReference type="Proteomes" id="UP000244989"/>
    </source>
</evidence>
<gene>
    <name evidence="1" type="ORF">DF222_04850</name>
</gene>
<comment type="caution">
    <text evidence="1">The sequence shown here is derived from an EMBL/GenBank/DDBJ whole genome shotgun (WGS) entry which is preliminary data.</text>
</comment>
<organism evidence="1 2">
    <name type="scientific">Corynebacterium yudongzhengii</name>
    <dbReference type="NCBI Taxonomy" id="2080740"/>
    <lineage>
        <taxon>Bacteria</taxon>
        <taxon>Bacillati</taxon>
        <taxon>Actinomycetota</taxon>
        <taxon>Actinomycetes</taxon>
        <taxon>Mycobacteriales</taxon>
        <taxon>Corynebacteriaceae</taxon>
        <taxon>Corynebacterium</taxon>
    </lineage>
</organism>
<proteinExistence type="predicted"/>
<protein>
    <submittedName>
        <fullName evidence="1">Uncharacterized protein</fullName>
    </submittedName>
</protein>
<dbReference type="KEGG" id="cyz:C3B44_03395"/>
<dbReference type="OrthoDB" id="4427887at2"/>
<dbReference type="AlphaFoldDB" id="A0A2U1T7F7"/>
<keyword evidence="2" id="KW-1185">Reference proteome</keyword>
<evidence type="ECO:0000313" key="1">
    <source>
        <dbReference type="EMBL" id="PWC01913.1"/>
    </source>
</evidence>
<accession>A0A2U1T7F7</accession>
<dbReference type="Proteomes" id="UP000244989">
    <property type="component" value="Unassembled WGS sequence"/>
</dbReference>
<sequence>MAIDLTLRATDAADMPAIRAVLDAHQVQADGLYLHAPGIDGVFESSYLGSASFYGQLFGITPSPAACSLLFDLAVAGPLIITCEPGPPQIVLCGAGIEPAEVVDESIPP</sequence>
<dbReference type="RefSeq" id="WP_108431134.1">
    <property type="nucleotide sequence ID" value="NZ_CP026947.1"/>
</dbReference>
<dbReference type="EMBL" id="QEEZ01000007">
    <property type="protein sequence ID" value="PWC01913.1"/>
    <property type="molecule type" value="Genomic_DNA"/>
</dbReference>
<reference evidence="2" key="1">
    <citation type="submission" date="2018-04" db="EMBL/GenBank/DDBJ databases">
        <authorList>
            <person name="Liu S."/>
            <person name="Wang Z."/>
            <person name="Li J."/>
        </authorList>
    </citation>
    <scope>NUCLEOTIDE SEQUENCE [LARGE SCALE GENOMIC DNA]</scope>
    <source>
        <strain evidence="2">2189</strain>
    </source>
</reference>